<dbReference type="InterPro" id="IPR053150">
    <property type="entry name" value="Teicoplanin_resist-assoc"/>
</dbReference>
<reference evidence="3 4" key="1">
    <citation type="journal article" date="2016" name="Nat. Commun.">
        <title>Thousands of microbial genomes shed light on interconnected biogeochemical processes in an aquifer system.</title>
        <authorList>
            <person name="Anantharaman K."/>
            <person name="Brown C.T."/>
            <person name="Hug L.A."/>
            <person name="Sharon I."/>
            <person name="Castelle C.J."/>
            <person name="Probst A.J."/>
            <person name="Thomas B.C."/>
            <person name="Singh A."/>
            <person name="Wilkins M.J."/>
            <person name="Karaoz U."/>
            <person name="Brodie E.L."/>
            <person name="Williams K.H."/>
            <person name="Hubbard S.S."/>
            <person name="Banfield J.F."/>
        </authorList>
    </citation>
    <scope>NUCLEOTIDE SEQUENCE [LARGE SCALE GENOMIC DNA]</scope>
</reference>
<proteinExistence type="predicted"/>
<keyword evidence="1" id="KW-0812">Transmembrane</keyword>
<evidence type="ECO:0000259" key="2">
    <source>
        <dbReference type="Pfam" id="PF04892"/>
    </source>
</evidence>
<feature type="transmembrane region" description="Helical" evidence="1">
    <location>
        <begin position="97"/>
        <end position="119"/>
    </location>
</feature>
<comment type="caution">
    <text evidence="3">The sequence shown here is derived from an EMBL/GenBank/DDBJ whole genome shotgun (WGS) entry which is preliminary data.</text>
</comment>
<dbReference type="Pfam" id="PF04892">
    <property type="entry name" value="VanZ"/>
    <property type="match status" value="1"/>
</dbReference>
<dbReference type="EMBL" id="MFDD01000002">
    <property type="protein sequence ID" value="OGE41429.1"/>
    <property type="molecule type" value="Genomic_DNA"/>
</dbReference>
<sequence length="177" mass="20167">MFRNKKSIVYLIFFTIFYIYIVKVLDYTLFQFQSLVILRYFIPDLMLNGQAAGKDMNLIPLITLTPSDLKTSLLNILLLIPFGFGLPFITNFRMKKVVVAGALFSIAIELAQLVTGLLAHTTFRIADINDVIFNTIGVAVGYMLFVGFVLIYRHVSHKQAILQYIAKRPQIDKQTPK</sequence>
<feature type="domain" description="VanZ-like" evidence="2">
    <location>
        <begin position="49"/>
        <end position="146"/>
    </location>
</feature>
<feature type="transmembrane region" description="Helical" evidence="1">
    <location>
        <begin position="73"/>
        <end position="90"/>
    </location>
</feature>
<keyword evidence="1" id="KW-1133">Transmembrane helix</keyword>
<dbReference type="InterPro" id="IPR006976">
    <property type="entry name" value="VanZ-like"/>
</dbReference>
<protein>
    <recommendedName>
        <fullName evidence="2">VanZ-like domain-containing protein</fullName>
    </recommendedName>
</protein>
<feature type="transmembrane region" description="Helical" evidence="1">
    <location>
        <begin position="131"/>
        <end position="152"/>
    </location>
</feature>
<evidence type="ECO:0000256" key="1">
    <source>
        <dbReference type="SAM" id="Phobius"/>
    </source>
</evidence>
<accession>A0A1F5KKR8</accession>
<dbReference type="PANTHER" id="PTHR36834">
    <property type="entry name" value="MEMBRANE PROTEIN-RELATED"/>
    <property type="match status" value="1"/>
</dbReference>
<gene>
    <name evidence="3" type="ORF">A3D25_01895</name>
</gene>
<feature type="transmembrane region" description="Helical" evidence="1">
    <location>
        <begin position="7"/>
        <end position="25"/>
    </location>
</feature>
<name>A0A1F5KKR8_9BACT</name>
<dbReference type="Proteomes" id="UP000177328">
    <property type="component" value="Unassembled WGS sequence"/>
</dbReference>
<dbReference type="AlphaFoldDB" id="A0A1F5KKR8"/>
<evidence type="ECO:0000313" key="4">
    <source>
        <dbReference type="Proteomes" id="UP000177328"/>
    </source>
</evidence>
<keyword evidence="1" id="KW-0472">Membrane</keyword>
<evidence type="ECO:0000313" key="3">
    <source>
        <dbReference type="EMBL" id="OGE41429.1"/>
    </source>
</evidence>
<dbReference type="PANTHER" id="PTHR36834:SF1">
    <property type="entry name" value="INTEGRAL MEMBRANE PROTEIN"/>
    <property type="match status" value="1"/>
</dbReference>
<organism evidence="3 4">
    <name type="scientific">Candidatus Daviesbacteria bacterium RIFCSPHIGHO2_02_FULL_43_12</name>
    <dbReference type="NCBI Taxonomy" id="1797776"/>
    <lineage>
        <taxon>Bacteria</taxon>
        <taxon>Candidatus Daviesiibacteriota</taxon>
    </lineage>
</organism>